<evidence type="ECO:0008006" key="3">
    <source>
        <dbReference type="Google" id="ProtNLM"/>
    </source>
</evidence>
<organism evidence="1 2">
    <name type="scientific">Acetobacter aceti</name>
    <dbReference type="NCBI Taxonomy" id="435"/>
    <lineage>
        <taxon>Bacteria</taxon>
        <taxon>Pseudomonadati</taxon>
        <taxon>Pseudomonadota</taxon>
        <taxon>Alphaproteobacteria</taxon>
        <taxon>Acetobacterales</taxon>
        <taxon>Acetobacteraceae</taxon>
        <taxon>Acetobacter</taxon>
        <taxon>Acetobacter subgen. Acetobacter</taxon>
    </lineage>
</organism>
<sequence length="104" mass="10855">MRELTVSELNEISGGAGLNSLIGNALIGAANTFNSFLDAIGPIGVALTYAGGPVVGALHEFNDYVVYEGSKAIDTVGQALGGTLTPDYHYKNEWQGNGALSKYF</sequence>
<dbReference type="KEGG" id="aace:A0U92_11250"/>
<evidence type="ECO:0000313" key="2">
    <source>
        <dbReference type="Proteomes" id="UP000188937"/>
    </source>
</evidence>
<gene>
    <name evidence="1" type="ORF">A0U92_11250</name>
</gene>
<accession>A0A1U9KHH7</accession>
<reference evidence="1 2" key="1">
    <citation type="submission" date="2016-03" db="EMBL/GenBank/DDBJ databases">
        <title>Acetic acid bacteria sequencing.</title>
        <authorList>
            <person name="Brandt J."/>
            <person name="Jakob F."/>
            <person name="Vogel R.F."/>
        </authorList>
    </citation>
    <scope>NUCLEOTIDE SEQUENCE [LARGE SCALE GENOMIC DNA]</scope>
    <source>
        <strain evidence="1 2">TMW2.1153</strain>
    </source>
</reference>
<dbReference type="STRING" id="435.A0U92_11250"/>
<dbReference type="EMBL" id="CP014692">
    <property type="protein sequence ID" value="AQS85264.1"/>
    <property type="molecule type" value="Genomic_DNA"/>
</dbReference>
<dbReference type="AlphaFoldDB" id="A0A1U9KHH7"/>
<dbReference type="Proteomes" id="UP000188937">
    <property type="component" value="Chromosome"/>
</dbReference>
<name>A0A1U9KHH7_ACEAC</name>
<evidence type="ECO:0000313" key="1">
    <source>
        <dbReference type="EMBL" id="AQS85264.1"/>
    </source>
</evidence>
<proteinExistence type="predicted"/>
<keyword evidence="2" id="KW-1185">Reference proteome</keyword>
<dbReference type="OrthoDB" id="7222926at2"/>
<protein>
    <recommendedName>
        <fullName evidence="3">Bacteriocin</fullName>
    </recommendedName>
</protein>
<dbReference type="RefSeq" id="WP_077813316.1">
    <property type="nucleotide sequence ID" value="NZ_CP014692.1"/>
</dbReference>